<evidence type="ECO:0000256" key="1">
    <source>
        <dbReference type="SAM" id="MobiDB-lite"/>
    </source>
</evidence>
<proteinExistence type="predicted"/>
<dbReference type="AlphaFoldDB" id="A0A034V299"/>
<feature type="region of interest" description="Disordered" evidence="1">
    <location>
        <begin position="62"/>
        <end position="84"/>
    </location>
</feature>
<accession>A0A034V299</accession>
<evidence type="ECO:0000313" key="2">
    <source>
        <dbReference type="EMBL" id="JAC35668.1"/>
    </source>
</evidence>
<sequence length="104" mass="11335">MKFLIEKLFHVLISGDNVVLRSSTMHGPPQQNLNNNGDTISTTPATINRITNCAPSPRYRISGHYSPTGHHNAKSTNNTNLPPSNRMDAVHHGIVCAVLALLIL</sequence>
<feature type="compositionally biased region" description="Polar residues" evidence="1">
    <location>
        <begin position="74"/>
        <end position="83"/>
    </location>
</feature>
<name>A0A034V299_BACDO</name>
<organism evidence="2">
    <name type="scientific">Bactrocera dorsalis</name>
    <name type="common">Oriental fruit fly</name>
    <name type="synonym">Dacus dorsalis</name>
    <dbReference type="NCBI Taxonomy" id="27457"/>
    <lineage>
        <taxon>Eukaryota</taxon>
        <taxon>Metazoa</taxon>
        <taxon>Ecdysozoa</taxon>
        <taxon>Arthropoda</taxon>
        <taxon>Hexapoda</taxon>
        <taxon>Insecta</taxon>
        <taxon>Pterygota</taxon>
        <taxon>Neoptera</taxon>
        <taxon>Endopterygota</taxon>
        <taxon>Diptera</taxon>
        <taxon>Brachycera</taxon>
        <taxon>Muscomorpha</taxon>
        <taxon>Tephritoidea</taxon>
        <taxon>Tephritidae</taxon>
        <taxon>Bactrocera</taxon>
        <taxon>Bactrocera</taxon>
    </lineage>
</organism>
<protein>
    <submittedName>
        <fullName evidence="2">Uncharacterized protein</fullName>
    </submittedName>
</protein>
<dbReference type="EMBL" id="GAKP01023288">
    <property type="protein sequence ID" value="JAC35668.1"/>
    <property type="molecule type" value="Transcribed_RNA"/>
</dbReference>
<reference evidence="2" key="1">
    <citation type="journal article" date="2014" name="BMC Genomics">
        <title>Characterizing the developmental transcriptome of the oriental fruit fly, Bactrocera dorsalis (Diptera: Tephritidae) through comparative genomic analysis with Drosophila melanogaster utilizing modENCODE datasets.</title>
        <authorList>
            <person name="Geib S.M."/>
            <person name="Calla B."/>
            <person name="Hall B."/>
            <person name="Hou S."/>
            <person name="Manoukis N.C."/>
        </authorList>
    </citation>
    <scope>NUCLEOTIDE SEQUENCE</scope>
    <source>
        <strain evidence="2">Punador</strain>
    </source>
</reference>
<feature type="non-terminal residue" evidence="2">
    <location>
        <position position="104"/>
    </location>
</feature>